<accession>K5WRX5</accession>
<evidence type="ECO:0000313" key="1">
    <source>
        <dbReference type="EMBL" id="EKM73287.1"/>
    </source>
</evidence>
<evidence type="ECO:0000313" key="2">
    <source>
        <dbReference type="Proteomes" id="UP000008493"/>
    </source>
</evidence>
<name>K5WRX5_AGABU</name>
<dbReference type="KEGG" id="abp:AGABI1DRAFT135139"/>
<organism evidence="1 2">
    <name type="scientific">Agaricus bisporus var. burnettii (strain JB137-S8 / ATCC MYA-4627 / FGSC 10392)</name>
    <name type="common">White button mushroom</name>
    <dbReference type="NCBI Taxonomy" id="597362"/>
    <lineage>
        <taxon>Eukaryota</taxon>
        <taxon>Fungi</taxon>
        <taxon>Dikarya</taxon>
        <taxon>Basidiomycota</taxon>
        <taxon>Agaricomycotina</taxon>
        <taxon>Agaricomycetes</taxon>
        <taxon>Agaricomycetidae</taxon>
        <taxon>Agaricales</taxon>
        <taxon>Agaricineae</taxon>
        <taxon>Agaricaceae</taxon>
        <taxon>Agaricus</taxon>
    </lineage>
</organism>
<reference evidence="2" key="1">
    <citation type="journal article" date="2012" name="Proc. Natl. Acad. Sci. U.S.A.">
        <title>Genome sequence of the button mushroom Agaricus bisporus reveals mechanisms governing adaptation to a humic-rich ecological niche.</title>
        <authorList>
            <person name="Morin E."/>
            <person name="Kohler A."/>
            <person name="Baker A.R."/>
            <person name="Foulongne-Oriol M."/>
            <person name="Lombard V."/>
            <person name="Nagy L.G."/>
            <person name="Ohm R.A."/>
            <person name="Patyshakuliyeva A."/>
            <person name="Brun A."/>
            <person name="Aerts A.L."/>
            <person name="Bailey A.M."/>
            <person name="Billette C."/>
            <person name="Coutinho P.M."/>
            <person name="Deakin G."/>
            <person name="Doddapaneni H."/>
            <person name="Floudas D."/>
            <person name="Grimwood J."/>
            <person name="Hilden K."/>
            <person name="Kuees U."/>
            <person name="LaButti K.M."/>
            <person name="Lapidus A."/>
            <person name="Lindquist E.A."/>
            <person name="Lucas S.M."/>
            <person name="Murat C."/>
            <person name="Riley R.W."/>
            <person name="Salamov A.A."/>
            <person name="Schmutz J."/>
            <person name="Subramanian V."/>
            <person name="Woesten H.A.B."/>
            <person name="Xu J."/>
            <person name="Eastwood D.C."/>
            <person name="Foster G.D."/>
            <person name="Sonnenberg A.S."/>
            <person name="Cullen D."/>
            <person name="de Vries R.P."/>
            <person name="Lundell T."/>
            <person name="Hibbett D.S."/>
            <person name="Henrissat B."/>
            <person name="Burton K.S."/>
            <person name="Kerrigan R.W."/>
            <person name="Challen M.P."/>
            <person name="Grigoriev I.V."/>
            <person name="Martin F."/>
        </authorList>
    </citation>
    <scope>NUCLEOTIDE SEQUENCE [LARGE SCALE GENOMIC DNA]</scope>
    <source>
        <strain evidence="2">JB137-S8 / ATCC MYA-4627 / FGSC 10392</strain>
    </source>
</reference>
<dbReference type="GeneID" id="18828482"/>
<dbReference type="HOGENOM" id="CLU_2474865_0_0_1"/>
<feature type="non-terminal residue" evidence="1">
    <location>
        <position position="1"/>
    </location>
</feature>
<sequence length="88" mass="9432">INTHLKNDVSSDVILEHAEDSGSGIFVAASRVPTPSETACVLKHIRRLVTVTGIVPIKSTPVTSTSFLKVIDVPMIPAVTGRNVLREK</sequence>
<protein>
    <submittedName>
        <fullName evidence="1">Uncharacterized protein</fullName>
    </submittedName>
</protein>
<keyword evidence="2" id="KW-1185">Reference proteome</keyword>
<dbReference type="RefSeq" id="XP_007336074.1">
    <property type="nucleotide sequence ID" value="XM_007336012.1"/>
</dbReference>
<dbReference type="AlphaFoldDB" id="K5WRX5"/>
<dbReference type="EMBL" id="JH973093">
    <property type="protein sequence ID" value="EKM73287.1"/>
    <property type="molecule type" value="Genomic_DNA"/>
</dbReference>
<dbReference type="Proteomes" id="UP000008493">
    <property type="component" value="Unassembled WGS sequence"/>
</dbReference>
<dbReference type="InParanoid" id="K5WRX5"/>
<dbReference type="OrthoDB" id="3063088at2759"/>
<gene>
    <name evidence="1" type="ORF">AGABI1DRAFT_135139</name>
</gene>
<proteinExistence type="predicted"/>